<proteinExistence type="inferred from homology"/>
<keyword evidence="8" id="KW-0784">Thiamine biosynthesis</keyword>
<dbReference type="InterPro" id="IPR027939">
    <property type="entry name" value="NMT1/THI5"/>
</dbReference>
<evidence type="ECO:0000256" key="8">
    <source>
        <dbReference type="ARBA" id="ARBA00022977"/>
    </source>
</evidence>
<accession>A0A0M9VME3</accession>
<feature type="domain" description="SsuA/THI5-like" evidence="13">
    <location>
        <begin position="63"/>
        <end position="271"/>
    </location>
</feature>
<protein>
    <recommendedName>
        <fullName evidence="10">Thiamine pyrimidine synthase</fullName>
    </recommendedName>
</protein>
<dbReference type="Gene3D" id="3.40.190.10">
    <property type="entry name" value="Periplasmic binding protein-like II"/>
    <property type="match status" value="2"/>
</dbReference>
<feature type="signal peptide" evidence="12">
    <location>
        <begin position="1"/>
        <end position="30"/>
    </location>
</feature>
<evidence type="ECO:0000256" key="1">
    <source>
        <dbReference type="ARBA" id="ARBA00003469"/>
    </source>
</evidence>
<keyword evidence="7" id="KW-0663">Pyridoxal phosphate</keyword>
<comment type="similarity">
    <text evidence="3">Belongs to the NMT1/THI5 family.</text>
</comment>
<dbReference type="KEGG" id="mcw:A8L33_04325"/>
<dbReference type="GO" id="GO:0009228">
    <property type="term" value="P:thiamine biosynthetic process"/>
    <property type="evidence" value="ECO:0007669"/>
    <property type="project" value="UniProtKB-KW"/>
</dbReference>
<dbReference type="AlphaFoldDB" id="A0A0M9VME3"/>
<dbReference type="SUPFAM" id="SSF53850">
    <property type="entry name" value="Periplasmic binding protein-like II"/>
    <property type="match status" value="1"/>
</dbReference>
<dbReference type="OrthoDB" id="174578at2"/>
<evidence type="ECO:0000256" key="7">
    <source>
        <dbReference type="ARBA" id="ARBA00022898"/>
    </source>
</evidence>
<dbReference type="GO" id="GO:0016740">
    <property type="term" value="F:transferase activity"/>
    <property type="evidence" value="ECO:0007669"/>
    <property type="project" value="UniProtKB-KW"/>
</dbReference>
<evidence type="ECO:0000256" key="9">
    <source>
        <dbReference type="ARBA" id="ARBA00023004"/>
    </source>
</evidence>
<dbReference type="EMBL" id="LAVO01000001">
    <property type="protein sequence ID" value="KOS12175.1"/>
    <property type="molecule type" value="Genomic_DNA"/>
</dbReference>
<keyword evidence="5" id="KW-0808">Transferase</keyword>
<evidence type="ECO:0000256" key="11">
    <source>
        <dbReference type="ARBA" id="ARBA00048179"/>
    </source>
</evidence>
<evidence type="ECO:0000256" key="12">
    <source>
        <dbReference type="SAM" id="SignalP"/>
    </source>
</evidence>
<dbReference type="InterPro" id="IPR015168">
    <property type="entry name" value="SsuA/THI5"/>
</dbReference>
<dbReference type="PROSITE" id="PS51257">
    <property type="entry name" value="PROKAR_LIPOPROTEIN"/>
    <property type="match status" value="1"/>
</dbReference>
<evidence type="ECO:0000256" key="4">
    <source>
        <dbReference type="ARBA" id="ARBA00011738"/>
    </source>
</evidence>
<dbReference type="Pfam" id="PF09084">
    <property type="entry name" value="NMT1"/>
    <property type="match status" value="1"/>
</dbReference>
<reference evidence="14" key="1">
    <citation type="submission" date="2015-04" db="EMBL/GenBank/DDBJ databases">
        <title>Complete genome sequence of Microbacterium chocolatum SIT 101, a bacterium enantioselectively hydrolyzing mesomeric diesters.</title>
        <authorList>
            <person name="Li X."/>
            <person name="Xu Y."/>
        </authorList>
    </citation>
    <scope>NUCLEOTIDE SEQUENCE [LARGE SCALE GENOMIC DNA]</scope>
    <source>
        <strain evidence="14">SIT 101</strain>
    </source>
</reference>
<dbReference type="PATRIC" id="fig|84292.3.peg.409"/>
<evidence type="ECO:0000259" key="13">
    <source>
        <dbReference type="Pfam" id="PF09084"/>
    </source>
</evidence>
<keyword evidence="15" id="KW-1185">Reference proteome</keyword>
<feature type="chain" id="PRO_5038813985" description="Thiamine pyrimidine synthase" evidence="12">
    <location>
        <begin position="31"/>
        <end position="361"/>
    </location>
</feature>
<evidence type="ECO:0000256" key="10">
    <source>
        <dbReference type="ARBA" id="ARBA00033171"/>
    </source>
</evidence>
<comment type="function">
    <text evidence="1">Responsible for the formation of the pyrimidine heterocycle in the thiamine biosynthesis pathway. Catalyzes the formation of hydroxymethylpyrimidine phosphate (HMP-P) from histidine and pyridoxal phosphate (PLP). The protein uses PLP and the active site histidine to form HMP-P, generating an inactive enzyme. The enzyme can only undergo a single turnover, which suggests it is a suicide enzyme.</text>
</comment>
<evidence type="ECO:0000256" key="6">
    <source>
        <dbReference type="ARBA" id="ARBA00022723"/>
    </source>
</evidence>
<comment type="subunit">
    <text evidence="4">Homodimer.</text>
</comment>
<keyword evidence="12" id="KW-0732">Signal</keyword>
<dbReference type="GO" id="GO:0046872">
    <property type="term" value="F:metal ion binding"/>
    <property type="evidence" value="ECO:0007669"/>
    <property type="project" value="UniProtKB-KW"/>
</dbReference>
<comment type="catalytic activity">
    <reaction evidence="11">
        <text>N(6)-(pyridoxal phosphate)-L-lysyl-[4-amino-5-hydroxymethyl-2-methylpyrimidine phosphate synthase] + L-histidyl-[4-amino-5-hydroxymethyl-2-methylpyrimidine phosphate synthase] + 2 Fe(3+) + 4 H2O = L-lysyl-[4-amino-5-hydroxymethyl-2-methylpyrimidine phosphate synthase] + (2S)-2-amino-5-hydroxy-4-oxopentanoyl-[4-amino-5-hydroxymethyl-2-methylpyrimidine phosphate synthase] + 4-amino-2-methyl-5-(phosphooxymethyl)pyrimidine + 3-oxopropanoate + 2 Fe(2+) + 2 H(+)</text>
        <dbReference type="Rhea" id="RHEA:65756"/>
        <dbReference type="Rhea" id="RHEA-COMP:16892"/>
        <dbReference type="Rhea" id="RHEA-COMP:16893"/>
        <dbReference type="Rhea" id="RHEA-COMP:16894"/>
        <dbReference type="Rhea" id="RHEA-COMP:16895"/>
        <dbReference type="ChEBI" id="CHEBI:15377"/>
        <dbReference type="ChEBI" id="CHEBI:15378"/>
        <dbReference type="ChEBI" id="CHEBI:29033"/>
        <dbReference type="ChEBI" id="CHEBI:29034"/>
        <dbReference type="ChEBI" id="CHEBI:29969"/>
        <dbReference type="ChEBI" id="CHEBI:29979"/>
        <dbReference type="ChEBI" id="CHEBI:33190"/>
        <dbReference type="ChEBI" id="CHEBI:58354"/>
        <dbReference type="ChEBI" id="CHEBI:143915"/>
        <dbReference type="ChEBI" id="CHEBI:157692"/>
    </reaction>
    <physiologicalReaction direction="left-to-right" evidence="11">
        <dbReference type="Rhea" id="RHEA:65757"/>
    </physiologicalReaction>
</comment>
<sequence>MTSLSSRRVSRVTAALAGIAVSALALTACAGGSGDAAEPAADSTDAAAEGYGDLTLQLSWILNEEFAGEYFADTNGYFEEAGFSSVNLVPGPSTGVAELLGGTADIALSDSVSIGSAVASEGAPLKIIGATFQANPFTILSLADGGDIATPEDLIGKRIGVQDSNTSLFNALLAANDIDPSELTVVPVQYDPAPLVNGEVDGFVSYITNEAITVEMMGLETTNLPFAQNGLPFVAETFTVTDEQIASNREMLKAFLVAELRGWTDALADPQGGADLALEVYGADLDLDPEKTLAGSLAQNELVVSEETEANGLFTISEELQALTIESLAGAGIELEAADLFDLSLLAEVYEENPDLLDYAG</sequence>
<name>A0A0M9VME3_9MICO</name>
<evidence type="ECO:0000256" key="2">
    <source>
        <dbReference type="ARBA" id="ARBA00004948"/>
    </source>
</evidence>
<evidence type="ECO:0000256" key="5">
    <source>
        <dbReference type="ARBA" id="ARBA00022679"/>
    </source>
</evidence>
<dbReference type="PANTHER" id="PTHR31528">
    <property type="entry name" value="4-AMINO-5-HYDROXYMETHYL-2-METHYLPYRIMIDINE PHOSPHATE SYNTHASE THI11-RELATED"/>
    <property type="match status" value="1"/>
</dbReference>
<organism evidence="14 15">
    <name type="scientific">Microbacterium aurantiacum</name>
    <dbReference type="NCBI Taxonomy" id="162393"/>
    <lineage>
        <taxon>Bacteria</taxon>
        <taxon>Bacillati</taxon>
        <taxon>Actinomycetota</taxon>
        <taxon>Actinomycetes</taxon>
        <taxon>Micrococcales</taxon>
        <taxon>Microbacteriaceae</taxon>
        <taxon>Microbacterium</taxon>
    </lineage>
</organism>
<evidence type="ECO:0000313" key="15">
    <source>
        <dbReference type="Proteomes" id="UP000037737"/>
    </source>
</evidence>
<keyword evidence="6" id="KW-0479">Metal-binding</keyword>
<keyword evidence="9" id="KW-0408">Iron</keyword>
<gene>
    <name evidence="14" type="ORF">XI38_01960</name>
</gene>
<comment type="pathway">
    <text evidence="2">Cofactor biosynthesis; thiamine diphosphate biosynthesis.</text>
</comment>
<dbReference type="PANTHER" id="PTHR31528:SF1">
    <property type="entry name" value="4-AMINO-5-HYDROXYMETHYL-2-METHYLPYRIMIDINE PHOSPHATE SYNTHASE THI11-RELATED"/>
    <property type="match status" value="1"/>
</dbReference>
<evidence type="ECO:0000256" key="3">
    <source>
        <dbReference type="ARBA" id="ARBA00009406"/>
    </source>
</evidence>
<evidence type="ECO:0000313" key="14">
    <source>
        <dbReference type="EMBL" id="KOS12175.1"/>
    </source>
</evidence>
<comment type="caution">
    <text evidence="14">The sequence shown here is derived from an EMBL/GenBank/DDBJ whole genome shotgun (WGS) entry which is preliminary data.</text>
</comment>
<dbReference type="Proteomes" id="UP000037737">
    <property type="component" value="Unassembled WGS sequence"/>
</dbReference>